<evidence type="ECO:0000259" key="2">
    <source>
        <dbReference type="Pfam" id="PF00144"/>
    </source>
</evidence>
<dbReference type="OrthoDB" id="3171327at2"/>
<evidence type="ECO:0000313" key="4">
    <source>
        <dbReference type="Proteomes" id="UP000058446"/>
    </source>
</evidence>
<dbReference type="Pfam" id="PF00144">
    <property type="entry name" value="Beta-lactamase"/>
    <property type="match status" value="1"/>
</dbReference>
<proteinExistence type="inferred from homology"/>
<reference evidence="3 4" key="1">
    <citation type="submission" date="2013-10" db="EMBL/GenBank/DDBJ databases">
        <title>Complete genome sequence of Corynebacterium lactis DSM 45799(T), isolated from raw cow milk.</title>
        <authorList>
            <person name="Ruckert C."/>
            <person name="Albersmeier A."/>
            <person name="Lipski A."/>
            <person name="Kalinowski J."/>
        </authorList>
    </citation>
    <scope>NUCLEOTIDE SEQUENCE [LARGE SCALE GENOMIC DNA]</scope>
    <source>
        <strain evidence="3 4">RW2-5</strain>
    </source>
</reference>
<keyword evidence="4" id="KW-1185">Reference proteome</keyword>
<dbReference type="STRING" id="1408189.CLAC_10370"/>
<dbReference type="Gene3D" id="3.40.710.10">
    <property type="entry name" value="DD-peptidase/beta-lactamase superfamily"/>
    <property type="match status" value="1"/>
</dbReference>
<dbReference type="KEGG" id="clw:CLAC_10370"/>
<evidence type="ECO:0000256" key="1">
    <source>
        <dbReference type="ARBA" id="ARBA00038473"/>
    </source>
</evidence>
<accession>A0A0K2H1V1</accession>
<gene>
    <name evidence="3" type="ORF">CLAC_10370</name>
</gene>
<comment type="similarity">
    <text evidence="1">Belongs to the beta-lactamase family.</text>
</comment>
<dbReference type="InterPro" id="IPR012338">
    <property type="entry name" value="Beta-lactam/transpept-like"/>
</dbReference>
<dbReference type="EMBL" id="CP006841">
    <property type="protein sequence ID" value="ALA68009.1"/>
    <property type="molecule type" value="Genomic_DNA"/>
</dbReference>
<dbReference type="AlphaFoldDB" id="A0A0K2H1V1"/>
<evidence type="ECO:0000313" key="3">
    <source>
        <dbReference type="EMBL" id="ALA68009.1"/>
    </source>
</evidence>
<name>A0A0K2H1V1_9CORY</name>
<dbReference type="InterPro" id="IPR001466">
    <property type="entry name" value="Beta-lactam-related"/>
</dbReference>
<feature type="domain" description="Beta-lactamase-related" evidence="2">
    <location>
        <begin position="66"/>
        <end position="280"/>
    </location>
</feature>
<dbReference type="InterPro" id="IPR051478">
    <property type="entry name" value="Beta-lactamase-like_AB/R"/>
</dbReference>
<dbReference type="PANTHER" id="PTHR22935">
    <property type="entry name" value="PENICILLIN-BINDING PROTEIN"/>
    <property type="match status" value="1"/>
</dbReference>
<sequence>MKRTTIIILGVISVCTLTVAAVGFAFNDRFSTAHSAPLSTRAIGDPQLTEALASNAPEGAHNLAGFVINHGETRFGGLGADQDTEFEVGSITKTFNVELLRILSERGEVSPQIKVGEIINATAPICDITLEELANHTSGLPRLAGIPLWKLIWSGFAETNPYENISAADIVDLASKQQLKNRGTEQYSNYGAALLGQLLAIKAGSTWPELVEKEILTPLGMRHTYVATFGRVPDNAPVGLNEFGRPAAVWEMEGYAPAGAIRSTAQDMEKYTRYLLDKGVPDYGWQVDAHGVWHNGATAGFSTQLRIDSKNQRAAYVANDTETTVDELPDAMLNAFS</sequence>
<dbReference type="PATRIC" id="fig|1408189.4.peg.2078"/>
<dbReference type="SUPFAM" id="SSF56601">
    <property type="entry name" value="beta-lactamase/transpeptidase-like"/>
    <property type="match status" value="1"/>
</dbReference>
<dbReference type="Proteomes" id="UP000058446">
    <property type="component" value="Chromosome"/>
</dbReference>
<dbReference type="RefSeq" id="WP_082313345.1">
    <property type="nucleotide sequence ID" value="NZ_CP006841.1"/>
</dbReference>
<organism evidence="3 4">
    <name type="scientific">Corynebacterium lactis RW2-5</name>
    <dbReference type="NCBI Taxonomy" id="1408189"/>
    <lineage>
        <taxon>Bacteria</taxon>
        <taxon>Bacillati</taxon>
        <taxon>Actinomycetota</taxon>
        <taxon>Actinomycetes</taxon>
        <taxon>Mycobacteriales</taxon>
        <taxon>Corynebacteriaceae</taxon>
        <taxon>Corynebacterium</taxon>
    </lineage>
</organism>
<protein>
    <submittedName>
        <fullName evidence="3">Beta-lactamase</fullName>
    </submittedName>
</protein>
<dbReference type="PANTHER" id="PTHR22935:SF95">
    <property type="entry name" value="BETA-LACTAMASE-LIKE 1-RELATED"/>
    <property type="match status" value="1"/>
</dbReference>